<dbReference type="Gene3D" id="3.30.300.30">
    <property type="match status" value="1"/>
</dbReference>
<dbReference type="Gene3D" id="3.40.50.12780">
    <property type="entry name" value="N-terminal domain of ligase-like"/>
    <property type="match status" value="1"/>
</dbReference>
<evidence type="ECO:0000259" key="1">
    <source>
        <dbReference type="Pfam" id="PF00501"/>
    </source>
</evidence>
<dbReference type="GO" id="GO:0004467">
    <property type="term" value="F:long-chain fatty acid-CoA ligase activity"/>
    <property type="evidence" value="ECO:0007669"/>
    <property type="project" value="UniProtKB-EC"/>
</dbReference>
<dbReference type="EMBL" id="JACHWZ010000004">
    <property type="protein sequence ID" value="MBB3060190.1"/>
    <property type="molecule type" value="Genomic_DNA"/>
</dbReference>
<accession>A0A7W4Z9G1</accession>
<feature type="domain" description="AMP-dependent synthetase/ligase" evidence="1">
    <location>
        <begin position="27"/>
        <end position="379"/>
    </location>
</feature>
<dbReference type="SUPFAM" id="SSF56801">
    <property type="entry name" value="Acetyl-CoA synthetase-like"/>
    <property type="match status" value="1"/>
</dbReference>
<gene>
    <name evidence="3" type="ORF">FHS09_001005</name>
</gene>
<reference evidence="3 4" key="1">
    <citation type="submission" date="2020-08" db="EMBL/GenBank/DDBJ databases">
        <title>Genomic Encyclopedia of Type Strains, Phase III (KMG-III): the genomes of soil and plant-associated and newly described type strains.</title>
        <authorList>
            <person name="Whitman W."/>
        </authorList>
    </citation>
    <scope>NUCLEOTIDE SEQUENCE [LARGE SCALE GENOMIC DNA]</scope>
    <source>
        <strain evidence="3 4">CECT 8799</strain>
    </source>
</reference>
<dbReference type="InterPro" id="IPR045851">
    <property type="entry name" value="AMP-bd_C_sf"/>
</dbReference>
<dbReference type="PANTHER" id="PTHR43767">
    <property type="entry name" value="LONG-CHAIN-FATTY-ACID--COA LIGASE"/>
    <property type="match status" value="1"/>
</dbReference>
<dbReference type="PANTHER" id="PTHR43767:SF1">
    <property type="entry name" value="NONRIBOSOMAL PEPTIDE SYNTHASE PES1 (EUROFUNG)-RELATED"/>
    <property type="match status" value="1"/>
</dbReference>
<dbReference type="InterPro" id="IPR020845">
    <property type="entry name" value="AMP-binding_CS"/>
</dbReference>
<comment type="caution">
    <text evidence="3">The sequence shown here is derived from an EMBL/GenBank/DDBJ whole genome shotgun (WGS) entry which is preliminary data.</text>
</comment>
<dbReference type="InterPro" id="IPR042099">
    <property type="entry name" value="ANL_N_sf"/>
</dbReference>
<organism evidence="3 4">
    <name type="scientific">Microbulbifer rhizosphaerae</name>
    <dbReference type="NCBI Taxonomy" id="1562603"/>
    <lineage>
        <taxon>Bacteria</taxon>
        <taxon>Pseudomonadati</taxon>
        <taxon>Pseudomonadota</taxon>
        <taxon>Gammaproteobacteria</taxon>
        <taxon>Cellvibrionales</taxon>
        <taxon>Microbulbiferaceae</taxon>
        <taxon>Microbulbifer</taxon>
    </lineage>
</organism>
<name>A0A7W4Z9G1_9GAMM</name>
<sequence length="520" mass="56209">MQSHLTSTRGISDSLPRYDSLVAMLYASVERTPDRTALICEGRSLSYAELGRAVTGLALRLREAGHTGERLAVMLPNSIETVVASFAVMAAGAQLAPLNPFFTHRELLPIVSAAEFAAIICSEEMREKAGALASEAGVKSVLPLVQGDVDRLSSGAQAGACEPLPAPGSPALLIHTGGTTGAPKGVDHTHRSLLFSIYQHATMWPMEFGGERFLSVAPMFHIWGLGYATFVPVYASGTNIIVPRYDPERVLRALADHKVTVFGGGPAPIYAGLASHPLTNTLAFSSLKYSLTGGAPSSAELHRKWRELTGCDLYEGWGMSEGAPLCVNPGDREPRPMSVGHPVPETELQIVDLERGDRVLPLGERGEVRVRGPQVMRGYRNRSGETAATLRDGWLYTGDIGYVDSEGYVYLADRKKDMIISGGYNVYPREVDECLVTKPGIAEAAAVGKPEERLGEVLVAFVALETGVSMSEEDVLTYCAERLVKYKRPVEVHFVDSLPRTGVNKIDRLALREMAISIMT</sequence>
<dbReference type="Pfam" id="PF13193">
    <property type="entry name" value="AMP-binding_C"/>
    <property type="match status" value="1"/>
</dbReference>
<evidence type="ECO:0000313" key="4">
    <source>
        <dbReference type="Proteomes" id="UP000535937"/>
    </source>
</evidence>
<dbReference type="AlphaFoldDB" id="A0A7W4Z9G1"/>
<dbReference type="PROSITE" id="PS00455">
    <property type="entry name" value="AMP_BINDING"/>
    <property type="match status" value="1"/>
</dbReference>
<keyword evidence="4" id="KW-1185">Reference proteome</keyword>
<dbReference type="InterPro" id="IPR050237">
    <property type="entry name" value="ATP-dep_AMP-bd_enzyme"/>
</dbReference>
<keyword evidence="3" id="KW-0436">Ligase</keyword>
<feature type="domain" description="AMP-binding enzyme C-terminal" evidence="2">
    <location>
        <begin position="430"/>
        <end position="505"/>
    </location>
</feature>
<dbReference type="EC" id="6.2.1.3" evidence="3"/>
<dbReference type="Pfam" id="PF00501">
    <property type="entry name" value="AMP-binding"/>
    <property type="match status" value="1"/>
</dbReference>
<dbReference type="Proteomes" id="UP000535937">
    <property type="component" value="Unassembled WGS sequence"/>
</dbReference>
<dbReference type="RefSeq" id="WP_183457350.1">
    <property type="nucleotide sequence ID" value="NZ_JACHWZ010000004.1"/>
</dbReference>
<evidence type="ECO:0000313" key="3">
    <source>
        <dbReference type="EMBL" id="MBB3060190.1"/>
    </source>
</evidence>
<protein>
    <submittedName>
        <fullName evidence="3">Long-chain acyl-CoA synthetase</fullName>
        <ecNumber evidence="3">6.2.1.3</ecNumber>
    </submittedName>
</protein>
<proteinExistence type="predicted"/>
<dbReference type="InterPro" id="IPR000873">
    <property type="entry name" value="AMP-dep_synth/lig_dom"/>
</dbReference>
<dbReference type="InterPro" id="IPR025110">
    <property type="entry name" value="AMP-bd_C"/>
</dbReference>
<evidence type="ECO:0000259" key="2">
    <source>
        <dbReference type="Pfam" id="PF13193"/>
    </source>
</evidence>